<evidence type="ECO:0000313" key="3">
    <source>
        <dbReference type="Proteomes" id="UP000199550"/>
    </source>
</evidence>
<keyword evidence="3" id="KW-1185">Reference proteome</keyword>
<evidence type="ECO:0000313" key="2">
    <source>
        <dbReference type="EMBL" id="SFK91099.1"/>
    </source>
</evidence>
<evidence type="ECO:0000256" key="1">
    <source>
        <dbReference type="SAM" id="SignalP"/>
    </source>
</evidence>
<organism evidence="2 3">
    <name type="scientific">Loktanella salsilacus</name>
    <dbReference type="NCBI Taxonomy" id="195913"/>
    <lineage>
        <taxon>Bacteria</taxon>
        <taxon>Pseudomonadati</taxon>
        <taxon>Pseudomonadota</taxon>
        <taxon>Alphaproteobacteria</taxon>
        <taxon>Rhodobacterales</taxon>
        <taxon>Roseobacteraceae</taxon>
        <taxon>Loktanella</taxon>
    </lineage>
</organism>
<accession>A0A1I4DDU8</accession>
<reference evidence="3" key="1">
    <citation type="submission" date="2016-10" db="EMBL/GenBank/DDBJ databases">
        <authorList>
            <person name="Varghese N."/>
            <person name="Submissions S."/>
        </authorList>
    </citation>
    <scope>NUCLEOTIDE SEQUENCE [LARGE SCALE GENOMIC DNA]</scope>
    <source>
        <strain evidence="3">DSM 16199</strain>
    </source>
</reference>
<dbReference type="Pfam" id="PF09898">
    <property type="entry name" value="DUF2125"/>
    <property type="match status" value="1"/>
</dbReference>
<dbReference type="EMBL" id="FOTF01000004">
    <property type="protein sequence ID" value="SFK91099.1"/>
    <property type="molecule type" value="Genomic_DNA"/>
</dbReference>
<dbReference type="Proteomes" id="UP000199550">
    <property type="component" value="Unassembled WGS sequence"/>
</dbReference>
<dbReference type="AlphaFoldDB" id="A0A1I4DDU8"/>
<keyword evidence="1" id="KW-0732">Signal</keyword>
<gene>
    <name evidence="2" type="ORF">SAMN04488004_10445</name>
</gene>
<dbReference type="OrthoDB" id="7791409at2"/>
<sequence length="498" mass="51249">MMTSKALRASACLTAVMLAPAAHADVTAQQVWDAWQDSMTEYAASAQITTGAVDASGDTVTVTDFALNNDIDGDTVSMTIPQIVFTGAGDGTVDITLSDTVPVEFTTGADVDVKMSIKQTGTVIKASGTPEALSYDVAADQYVISVDKLTGTDGTIDGDMRVALNAVKGTSTMVTGDLRESSYDLTAGTVDLLVDITAPDATSVMISGKIDGVASAGTSSAPVDLDFTDPAAMFGGAYVAKGSYTSGPSAYIIAVDGTTTVNGTATNGPGTMSYSVGPEGLSYDITATDVNADLTSSEMPFPFKLSAASYGFAMTTPLAPTDAPVPFKLALDLSGVTVNEEIWAMVDPSSALPHDPATIKLDVTGAAQLDVPLMDAEQAQALAMEPGFPGKIESLSLNNLTVDAVGLNVNGTGEFTFDNADTTTFPGMPRPDGTVTIDVAGANALIDNLITMGLIPAEQAMMPRMMLGMFAKPVGEDAVQSVIEVKDGQVMANGQRIR</sequence>
<dbReference type="RefSeq" id="WP_090186119.1">
    <property type="nucleotide sequence ID" value="NZ_CAXYBM010000023.1"/>
</dbReference>
<protein>
    <recommendedName>
        <fullName evidence="4">DUF2125 domain-containing protein</fullName>
    </recommendedName>
</protein>
<proteinExistence type="predicted"/>
<dbReference type="STRING" id="195913.SAMN04488004_10445"/>
<name>A0A1I4DDU8_9RHOB</name>
<evidence type="ECO:0008006" key="4">
    <source>
        <dbReference type="Google" id="ProtNLM"/>
    </source>
</evidence>
<feature type="signal peptide" evidence="1">
    <location>
        <begin position="1"/>
        <end position="24"/>
    </location>
</feature>
<feature type="chain" id="PRO_5011779235" description="DUF2125 domain-containing protein" evidence="1">
    <location>
        <begin position="25"/>
        <end position="498"/>
    </location>
</feature>
<dbReference type="InterPro" id="IPR018666">
    <property type="entry name" value="DUF2125"/>
</dbReference>